<dbReference type="OrthoDB" id="58534at2759"/>
<accession>A0A1W0A217</accession>
<evidence type="ECO:0000313" key="1">
    <source>
        <dbReference type="EMBL" id="OQS04307.1"/>
    </source>
</evidence>
<name>A0A1W0A217_9STRA</name>
<proteinExistence type="predicted"/>
<dbReference type="EMBL" id="JNBS01000642">
    <property type="protein sequence ID" value="OQS04307.1"/>
    <property type="molecule type" value="Genomic_DNA"/>
</dbReference>
<protein>
    <submittedName>
        <fullName evidence="1">Uncharacterized protein</fullName>
    </submittedName>
</protein>
<gene>
    <name evidence="1" type="ORF">THRCLA_20914</name>
</gene>
<keyword evidence="2" id="KW-1185">Reference proteome</keyword>
<comment type="caution">
    <text evidence="1">The sequence shown here is derived from an EMBL/GenBank/DDBJ whole genome shotgun (WGS) entry which is preliminary data.</text>
</comment>
<organism evidence="1 2">
    <name type="scientific">Thraustotheca clavata</name>
    <dbReference type="NCBI Taxonomy" id="74557"/>
    <lineage>
        <taxon>Eukaryota</taxon>
        <taxon>Sar</taxon>
        <taxon>Stramenopiles</taxon>
        <taxon>Oomycota</taxon>
        <taxon>Saprolegniomycetes</taxon>
        <taxon>Saprolegniales</taxon>
        <taxon>Achlyaceae</taxon>
        <taxon>Thraustotheca</taxon>
    </lineage>
</organism>
<sequence length="118" mass="13482">MSLPTCREFMSTQRDRSLSDLQVRGGVFRRGPLDYNGCGAFLGTADSKKRDCRCGNCGDFDHITVDCTLLELPPQKNEPTHSYIQIERRRSNSLLELQKEDIEICYQADKKEIVVQQP</sequence>
<dbReference type="AlphaFoldDB" id="A0A1W0A217"/>
<evidence type="ECO:0000313" key="2">
    <source>
        <dbReference type="Proteomes" id="UP000243217"/>
    </source>
</evidence>
<reference evidence="1 2" key="1">
    <citation type="journal article" date="2014" name="Genome Biol. Evol.">
        <title>The secreted proteins of Achlya hypogyna and Thraustotheca clavata identify the ancestral oomycete secretome and reveal gene acquisitions by horizontal gene transfer.</title>
        <authorList>
            <person name="Misner I."/>
            <person name="Blouin N."/>
            <person name="Leonard G."/>
            <person name="Richards T.A."/>
            <person name="Lane C.E."/>
        </authorList>
    </citation>
    <scope>NUCLEOTIDE SEQUENCE [LARGE SCALE GENOMIC DNA]</scope>
    <source>
        <strain evidence="1 2">ATCC 34112</strain>
    </source>
</reference>
<dbReference type="Proteomes" id="UP000243217">
    <property type="component" value="Unassembled WGS sequence"/>
</dbReference>